<evidence type="ECO:0000256" key="5">
    <source>
        <dbReference type="ARBA" id="ARBA00023136"/>
    </source>
</evidence>
<dbReference type="GO" id="GO:0005886">
    <property type="term" value="C:plasma membrane"/>
    <property type="evidence" value="ECO:0007669"/>
    <property type="project" value="UniProtKB-SubCell"/>
</dbReference>
<feature type="transmembrane region" description="Helical" evidence="6">
    <location>
        <begin position="178"/>
        <end position="203"/>
    </location>
</feature>
<dbReference type="eggNOG" id="COG1668">
    <property type="taxonomic scope" value="Bacteria"/>
</dbReference>
<dbReference type="OrthoDB" id="9768837at2"/>
<dbReference type="PANTHER" id="PTHR30294">
    <property type="entry name" value="MEMBRANE COMPONENT OF ABC TRANSPORTER YHHJ-RELATED"/>
    <property type="match status" value="1"/>
</dbReference>
<dbReference type="GeneID" id="58717740"/>
<keyword evidence="4 6" id="KW-1133">Transmembrane helix</keyword>
<evidence type="ECO:0000256" key="2">
    <source>
        <dbReference type="ARBA" id="ARBA00022475"/>
    </source>
</evidence>
<feature type="transmembrane region" description="Helical" evidence="6">
    <location>
        <begin position="271"/>
        <end position="296"/>
    </location>
</feature>
<sequence length="411" mass="44867">MSKFWVITSQVYKRRVKTKSFLVSLLLPLIIGALIFALPKIIDYFGGSDEPSKIAVIAENPAFSMAIATDKANFKVDKDIQTEKKAKKSLANGDIDGFVTITPVGKEVTAVYTSEETAGNALITALQNDITSVTLQQKIKDYNITEKQLASLTTPVPVKNELLSNDQLTSSQKEAMSAAILMLTLVIFIFVMSYASIVAAEIANEKGTRIMEIILSSVSSTTHLLAKLTAILLMLLTQIAFYGICIAVVMIGGKSTEAIQGVIKQLAEFPAYYLVLNILFVVLGLMLYILISAIIGSMAPNVETVSQFMYPMTMLAIIGYWGSIAAANAPNNMLVIIGSYVPTFSPMMMLARMDLLAVDATGIFISLGLLVLTNVLAFWLAIKLYRGNVLLYSNDGLFKTWKTSLKYAKRD</sequence>
<dbReference type="Proteomes" id="UP000029844">
    <property type="component" value="Unassembled WGS sequence"/>
</dbReference>
<accession>A0A099W5G8</accession>
<evidence type="ECO:0000259" key="7">
    <source>
        <dbReference type="Pfam" id="PF12698"/>
    </source>
</evidence>
<dbReference type="GO" id="GO:0140359">
    <property type="term" value="F:ABC-type transporter activity"/>
    <property type="evidence" value="ECO:0007669"/>
    <property type="project" value="InterPro"/>
</dbReference>
<evidence type="ECO:0000256" key="6">
    <source>
        <dbReference type="SAM" id="Phobius"/>
    </source>
</evidence>
<reference evidence="8 9" key="1">
    <citation type="submission" date="2014-05" db="EMBL/GenBank/DDBJ databases">
        <title>Novel Listeriaceae from food processing environments.</title>
        <authorList>
            <person name="den Bakker H.C."/>
        </authorList>
    </citation>
    <scope>NUCLEOTIDE SEQUENCE [LARGE SCALE GENOMIC DNA]</scope>
    <source>
        <strain evidence="8 9">FSL A5-0281</strain>
    </source>
</reference>
<protein>
    <submittedName>
        <fullName evidence="8">ABC transporter permease</fullName>
    </submittedName>
</protein>
<gene>
    <name evidence="8" type="ORF">EP57_10200</name>
</gene>
<comment type="subcellular location">
    <subcellularLocation>
        <location evidence="1">Cell membrane</location>
        <topology evidence="1">Multi-pass membrane protein</topology>
    </subcellularLocation>
</comment>
<dbReference type="PANTHER" id="PTHR30294:SF29">
    <property type="entry name" value="MULTIDRUG ABC TRANSPORTER PERMEASE YBHS-RELATED"/>
    <property type="match status" value="1"/>
</dbReference>
<comment type="caution">
    <text evidence="8">The sequence shown here is derived from an EMBL/GenBank/DDBJ whole genome shotgun (WGS) entry which is preliminary data.</text>
</comment>
<dbReference type="EMBL" id="JNFA01000024">
    <property type="protein sequence ID" value="KGL40267.1"/>
    <property type="molecule type" value="Genomic_DNA"/>
</dbReference>
<feature type="transmembrane region" description="Helical" evidence="6">
    <location>
        <begin position="224"/>
        <end position="251"/>
    </location>
</feature>
<dbReference type="AlphaFoldDB" id="A0A099W5G8"/>
<feature type="transmembrane region" description="Helical" evidence="6">
    <location>
        <begin position="363"/>
        <end position="382"/>
    </location>
</feature>
<proteinExistence type="predicted"/>
<feature type="transmembrane region" description="Helical" evidence="6">
    <location>
        <begin position="308"/>
        <end position="327"/>
    </location>
</feature>
<evidence type="ECO:0000256" key="1">
    <source>
        <dbReference type="ARBA" id="ARBA00004651"/>
    </source>
</evidence>
<keyword evidence="3 6" id="KW-0812">Transmembrane</keyword>
<dbReference type="STRING" id="1552123.EP57_10200"/>
<organism evidence="8 9">
    <name type="scientific">Listeria booriae</name>
    <dbReference type="NCBI Taxonomy" id="1552123"/>
    <lineage>
        <taxon>Bacteria</taxon>
        <taxon>Bacillati</taxon>
        <taxon>Bacillota</taxon>
        <taxon>Bacilli</taxon>
        <taxon>Bacillales</taxon>
        <taxon>Listeriaceae</taxon>
        <taxon>Listeria</taxon>
    </lineage>
</organism>
<dbReference type="Gene3D" id="3.40.190.10">
    <property type="entry name" value="Periplasmic binding protein-like II"/>
    <property type="match status" value="1"/>
</dbReference>
<feature type="domain" description="ABC-2 type transporter transmembrane" evidence="7">
    <location>
        <begin position="19"/>
        <end position="383"/>
    </location>
</feature>
<keyword evidence="5 6" id="KW-0472">Membrane</keyword>
<name>A0A099W5G8_9LIST</name>
<keyword evidence="9" id="KW-1185">Reference proteome</keyword>
<keyword evidence="2" id="KW-1003">Cell membrane</keyword>
<evidence type="ECO:0000256" key="4">
    <source>
        <dbReference type="ARBA" id="ARBA00022989"/>
    </source>
</evidence>
<dbReference type="InterPro" id="IPR013525">
    <property type="entry name" value="ABC2_TM"/>
</dbReference>
<evidence type="ECO:0000313" key="9">
    <source>
        <dbReference type="Proteomes" id="UP000029844"/>
    </source>
</evidence>
<dbReference type="Pfam" id="PF12698">
    <property type="entry name" value="ABC2_membrane_3"/>
    <property type="match status" value="1"/>
</dbReference>
<dbReference type="RefSeq" id="WP_036086342.1">
    <property type="nucleotide sequence ID" value="NZ_CBCSHQ010000002.1"/>
</dbReference>
<evidence type="ECO:0000256" key="3">
    <source>
        <dbReference type="ARBA" id="ARBA00022692"/>
    </source>
</evidence>
<dbReference type="InterPro" id="IPR051449">
    <property type="entry name" value="ABC-2_transporter_component"/>
</dbReference>
<feature type="transmembrane region" description="Helical" evidence="6">
    <location>
        <begin position="21"/>
        <end position="42"/>
    </location>
</feature>
<evidence type="ECO:0000313" key="8">
    <source>
        <dbReference type="EMBL" id="KGL40267.1"/>
    </source>
</evidence>